<proteinExistence type="predicted"/>
<dbReference type="EMBL" id="CP009571">
    <property type="protein sequence ID" value="AIT07082.1"/>
    <property type="molecule type" value="Genomic_DNA"/>
</dbReference>
<dbReference type="RefSeq" id="WP_038663744.1">
    <property type="nucleotide sequence ID" value="NZ_CP009571.1"/>
</dbReference>
<evidence type="ECO:0008006" key="3">
    <source>
        <dbReference type="Google" id="ProtNLM"/>
    </source>
</evidence>
<organism evidence="1 2">
    <name type="scientific">Sphingomonas taxi</name>
    <dbReference type="NCBI Taxonomy" id="1549858"/>
    <lineage>
        <taxon>Bacteria</taxon>
        <taxon>Pseudomonadati</taxon>
        <taxon>Pseudomonadota</taxon>
        <taxon>Alphaproteobacteria</taxon>
        <taxon>Sphingomonadales</taxon>
        <taxon>Sphingomonadaceae</taxon>
        <taxon>Sphingomonas</taxon>
    </lineage>
</organism>
<evidence type="ECO:0000313" key="2">
    <source>
        <dbReference type="Proteomes" id="UP000033200"/>
    </source>
</evidence>
<sequence length="228" mass="25080">MPDWQMLNGADHAALRLSRSADGTRHFAQIVADEFLPAMLHYPILFTKHPETGAFYAGVVMGLEPGRNLMTVDGRLPDYRPADLERQGFFIAEGQVVIDREHAVFAAGEGQPLFEPTGEAAPALKRVQQALHVLDQGIAATDAIIRRFLDHRLIEPIDVSMQFDDGRQLRLDGLYTISLDALHALPDAAALALFRGGDLQLAYAQTGSVRHLRTLGRIHNDRIATAAL</sequence>
<reference evidence="1 2" key="1">
    <citation type="submission" date="2014-09" db="EMBL/GenBank/DDBJ databases">
        <title>Using Illumina technology Improving SMRT sequencing Genome Assembly by RASTools.</title>
        <authorList>
            <person name="Zhou Y."/>
            <person name="Ma T."/>
            <person name="Liu T."/>
        </authorList>
    </citation>
    <scope>NUCLEOTIDE SEQUENCE [LARGE SCALE GENOMIC DNA]</scope>
    <source>
        <strain evidence="1 2">ATCC 55669</strain>
    </source>
</reference>
<evidence type="ECO:0000313" key="1">
    <source>
        <dbReference type="EMBL" id="AIT07082.1"/>
    </source>
</evidence>
<accession>A0A097EHP3</accession>
<name>A0A097EHP3_9SPHN</name>
<dbReference type="InterPro" id="IPR010836">
    <property type="entry name" value="SapC"/>
</dbReference>
<gene>
    <name evidence="1" type="ORF">MC45_12640</name>
</gene>
<dbReference type="KEGG" id="stax:MC45_12640"/>
<dbReference type="eggNOG" id="COG1262">
    <property type="taxonomic scope" value="Bacteria"/>
</dbReference>
<dbReference type="Pfam" id="PF07277">
    <property type="entry name" value="SapC"/>
    <property type="match status" value="1"/>
</dbReference>
<dbReference type="AlphaFoldDB" id="A0A097EHP3"/>
<dbReference type="HOGENOM" id="CLU_074824_0_0_5"/>
<protein>
    <recommendedName>
        <fullName evidence="3">Multidrug transporter</fullName>
    </recommendedName>
</protein>
<dbReference type="STRING" id="1549858.MC45_12640"/>
<dbReference type="Proteomes" id="UP000033200">
    <property type="component" value="Chromosome"/>
</dbReference>
<keyword evidence="2" id="KW-1185">Reference proteome</keyword>